<feature type="repeat" description="NHL" evidence="2">
    <location>
        <begin position="83"/>
        <end position="124"/>
    </location>
</feature>
<feature type="repeat" description="NHL" evidence="2">
    <location>
        <begin position="279"/>
        <end position="319"/>
    </location>
</feature>
<dbReference type="AlphaFoldDB" id="A0A7W6NW68"/>
<dbReference type="InterPro" id="IPR001258">
    <property type="entry name" value="NHL_repeat"/>
</dbReference>
<accession>A0A7W6NW68</accession>
<feature type="repeat" description="NHL" evidence="2">
    <location>
        <begin position="135"/>
        <end position="175"/>
    </location>
</feature>
<dbReference type="GO" id="GO:0008270">
    <property type="term" value="F:zinc ion binding"/>
    <property type="evidence" value="ECO:0007669"/>
    <property type="project" value="UniProtKB-KW"/>
</dbReference>
<feature type="repeat" description="NHL" evidence="2">
    <location>
        <begin position="179"/>
        <end position="222"/>
    </location>
</feature>
<dbReference type="EMBL" id="JACIEH010000001">
    <property type="protein sequence ID" value="MBB4097883.1"/>
    <property type="molecule type" value="Genomic_DNA"/>
</dbReference>
<evidence type="ECO:0000256" key="1">
    <source>
        <dbReference type="ARBA" id="ARBA00022737"/>
    </source>
</evidence>
<evidence type="ECO:0000313" key="5">
    <source>
        <dbReference type="Proteomes" id="UP000557392"/>
    </source>
</evidence>
<dbReference type="Proteomes" id="UP000557392">
    <property type="component" value="Unassembled WGS sequence"/>
</dbReference>
<dbReference type="RefSeq" id="WP_183995891.1">
    <property type="nucleotide sequence ID" value="NZ_JACIEH010000001.1"/>
</dbReference>
<dbReference type="GO" id="GO:0003677">
    <property type="term" value="F:DNA binding"/>
    <property type="evidence" value="ECO:0007669"/>
    <property type="project" value="UniProtKB-KW"/>
</dbReference>
<dbReference type="SUPFAM" id="SSF101898">
    <property type="entry name" value="NHL repeat"/>
    <property type="match status" value="1"/>
</dbReference>
<reference evidence="4 5" key="1">
    <citation type="submission" date="2020-08" db="EMBL/GenBank/DDBJ databases">
        <title>Genomic Encyclopedia of Type Strains, Phase IV (KMG-IV): sequencing the most valuable type-strain genomes for metagenomic binning, comparative biology and taxonomic classification.</title>
        <authorList>
            <person name="Goeker M."/>
        </authorList>
    </citation>
    <scope>NUCLEOTIDE SEQUENCE [LARGE SCALE GENOMIC DNA]</scope>
    <source>
        <strain evidence="4 5">DSM 101806</strain>
    </source>
</reference>
<dbReference type="PANTHER" id="PTHR24104:SF25">
    <property type="entry name" value="PROTEIN LIN-41"/>
    <property type="match status" value="1"/>
</dbReference>
<evidence type="ECO:0000256" key="3">
    <source>
        <dbReference type="SAM" id="SignalP"/>
    </source>
</evidence>
<proteinExistence type="predicted"/>
<feature type="signal peptide" evidence="3">
    <location>
        <begin position="1"/>
        <end position="20"/>
    </location>
</feature>
<dbReference type="InterPro" id="IPR050952">
    <property type="entry name" value="TRIM-NHL_E3_ligases"/>
</dbReference>
<dbReference type="PANTHER" id="PTHR24104">
    <property type="entry name" value="E3 UBIQUITIN-PROTEIN LIGASE NHLRC1-RELATED"/>
    <property type="match status" value="1"/>
</dbReference>
<keyword evidence="3" id="KW-0732">Signal</keyword>
<protein>
    <submittedName>
        <fullName evidence="4">DNA-binding beta-propeller fold protein YncE</fullName>
    </submittedName>
</protein>
<organism evidence="4 5">
    <name type="scientific">Sphingomonas kyeonggiensis</name>
    <dbReference type="NCBI Taxonomy" id="1268553"/>
    <lineage>
        <taxon>Bacteria</taxon>
        <taxon>Pseudomonadati</taxon>
        <taxon>Pseudomonadota</taxon>
        <taxon>Alphaproteobacteria</taxon>
        <taxon>Sphingomonadales</taxon>
        <taxon>Sphingomonadaceae</taxon>
        <taxon>Sphingomonas</taxon>
    </lineage>
</organism>
<keyword evidence="1" id="KW-0677">Repeat</keyword>
<evidence type="ECO:0000256" key="2">
    <source>
        <dbReference type="PROSITE-ProRule" id="PRU00504"/>
    </source>
</evidence>
<keyword evidence="4" id="KW-0238">DNA-binding</keyword>
<keyword evidence="5" id="KW-1185">Reference proteome</keyword>
<gene>
    <name evidence="4" type="ORF">GGR46_001416</name>
</gene>
<comment type="caution">
    <text evidence="4">The sequence shown here is derived from an EMBL/GenBank/DDBJ whole genome shotgun (WGS) entry which is preliminary data.</text>
</comment>
<feature type="chain" id="PRO_5031113947" evidence="3">
    <location>
        <begin position="21"/>
        <end position="319"/>
    </location>
</feature>
<dbReference type="Pfam" id="PF01436">
    <property type="entry name" value="NHL"/>
    <property type="match status" value="3"/>
</dbReference>
<sequence length="319" mass="34051">MRITGLAALAPLLLASASPAPNYRVVHGWPVLPDNRVLGPCSGVAVNGKGEVLVLHRGNRGTDAKALTPVNEPVVEVFDAVSGKLKREWGAGLFVIPHGISIGPDDHVWITDTGANQVFEFAPDGRLLRTLGERGVAGADATHFDRPTDVAPLADGSFYVADGYGNSRIAKFAADGRLLFQWGTRGTGPGQFNIPHALAVDARGRVYVADRVNDRVQVFEGDGRYLTEWKSAAIGRPFGLALLPGSRIAILDGGSNPDKVPDHDGVTIAALDGREVGHFGRMGNQDGQFWIAHDIAADREGNLYVVDIAGQRVQKFARN</sequence>
<dbReference type="Gene3D" id="2.120.10.30">
    <property type="entry name" value="TolB, C-terminal domain"/>
    <property type="match status" value="1"/>
</dbReference>
<dbReference type="CDD" id="cd14958">
    <property type="entry name" value="NHL_PAL_like"/>
    <property type="match status" value="1"/>
</dbReference>
<dbReference type="PROSITE" id="PS51125">
    <property type="entry name" value="NHL"/>
    <property type="match status" value="4"/>
</dbReference>
<dbReference type="InterPro" id="IPR011042">
    <property type="entry name" value="6-blade_b-propeller_TolB-like"/>
</dbReference>
<name>A0A7W6NW68_9SPHN</name>
<evidence type="ECO:0000313" key="4">
    <source>
        <dbReference type="EMBL" id="MBB4097883.1"/>
    </source>
</evidence>